<dbReference type="Gene3D" id="3.40.30.10">
    <property type="entry name" value="Glutaredoxin"/>
    <property type="match status" value="1"/>
</dbReference>
<name>A0A9D2CWX9_9BACE</name>
<gene>
    <name evidence="1" type="ORF">H9819_03475</name>
</gene>
<reference evidence="1" key="1">
    <citation type="journal article" date="2021" name="PeerJ">
        <title>Extensive microbial diversity within the chicken gut microbiome revealed by metagenomics and culture.</title>
        <authorList>
            <person name="Gilroy R."/>
            <person name="Ravi A."/>
            <person name="Getino M."/>
            <person name="Pursley I."/>
            <person name="Horton D.L."/>
            <person name="Alikhan N.F."/>
            <person name="Baker D."/>
            <person name="Gharbi K."/>
            <person name="Hall N."/>
            <person name="Watson M."/>
            <person name="Adriaenssens E.M."/>
            <person name="Foster-Nyarko E."/>
            <person name="Jarju S."/>
            <person name="Secka A."/>
            <person name="Antonio M."/>
            <person name="Oren A."/>
            <person name="Chaudhuri R.R."/>
            <person name="La Ragione R."/>
            <person name="Hildebrand F."/>
            <person name="Pallen M.J."/>
        </authorList>
    </citation>
    <scope>NUCLEOTIDE SEQUENCE</scope>
    <source>
        <strain evidence="1">ChiHjej12B11-24981</strain>
    </source>
</reference>
<comment type="caution">
    <text evidence="1">The sequence shown here is derived from an EMBL/GenBank/DDBJ whole genome shotgun (WGS) entry which is preliminary data.</text>
</comment>
<dbReference type="InterPro" id="IPR036249">
    <property type="entry name" value="Thioredoxin-like_sf"/>
</dbReference>
<reference evidence="1" key="2">
    <citation type="submission" date="2021-04" db="EMBL/GenBank/DDBJ databases">
        <authorList>
            <person name="Gilroy R."/>
        </authorList>
    </citation>
    <scope>NUCLEOTIDE SEQUENCE</scope>
    <source>
        <strain evidence="1">ChiHjej12B11-24981</strain>
    </source>
</reference>
<organism evidence="1 2">
    <name type="scientific">Candidatus Bacteroides merdipullorum</name>
    <dbReference type="NCBI Taxonomy" id="2838474"/>
    <lineage>
        <taxon>Bacteria</taxon>
        <taxon>Pseudomonadati</taxon>
        <taxon>Bacteroidota</taxon>
        <taxon>Bacteroidia</taxon>
        <taxon>Bacteroidales</taxon>
        <taxon>Bacteroidaceae</taxon>
        <taxon>Bacteroides</taxon>
    </lineage>
</organism>
<dbReference type="InterPro" id="IPR011467">
    <property type="entry name" value="DUF1573"/>
</dbReference>
<protein>
    <submittedName>
        <fullName evidence="1">DUF1573 domain-containing protein</fullName>
    </submittedName>
</protein>
<evidence type="ECO:0000313" key="1">
    <source>
        <dbReference type="EMBL" id="HIZ01298.1"/>
    </source>
</evidence>
<dbReference type="InterPro" id="IPR013783">
    <property type="entry name" value="Ig-like_fold"/>
</dbReference>
<dbReference type="AlphaFoldDB" id="A0A9D2CWX9"/>
<sequence>MKTKLCIIIGIVLCLVSCKQSRQKNLLVDLLQDWQGKEIIIPDSMYTILGGRNLGDVFAYEYTILNYVDSAGCLGCNLRFREWNILLKEFQDWKCQVMPLFVFYPGNAMKIREIRDLAKSNAIDYPIVIDTLNVVNKLNLFPEDARFHTFLLDKDNKVLAVGNPVLNPMIKDLYLKIMRDENSLIEEDGKKVITSISLVETVLSMGDFAWQKKQQDTFKLKNTGEKPLVIQDVITSCGCLTVDYPQEPVQPGKEAVLRMTYKADNPGHFNKVVTVYCNAENSPIKLRVSGNAMEMN</sequence>
<evidence type="ECO:0000313" key="2">
    <source>
        <dbReference type="Proteomes" id="UP000824023"/>
    </source>
</evidence>
<dbReference type="Gene3D" id="2.60.40.10">
    <property type="entry name" value="Immunoglobulins"/>
    <property type="match status" value="1"/>
</dbReference>
<accession>A0A9D2CWX9</accession>
<dbReference type="PANTHER" id="PTHR37833:SF1">
    <property type="entry name" value="SIGNAL PEPTIDE PROTEIN"/>
    <property type="match status" value="1"/>
</dbReference>
<proteinExistence type="predicted"/>
<dbReference type="Pfam" id="PF07610">
    <property type="entry name" value="DUF1573"/>
    <property type="match status" value="1"/>
</dbReference>
<dbReference type="PANTHER" id="PTHR37833">
    <property type="entry name" value="LIPOPROTEIN-RELATED"/>
    <property type="match status" value="1"/>
</dbReference>
<dbReference type="Proteomes" id="UP000824023">
    <property type="component" value="Unassembled WGS sequence"/>
</dbReference>
<dbReference type="EMBL" id="DXCK01000051">
    <property type="protein sequence ID" value="HIZ01298.1"/>
    <property type="molecule type" value="Genomic_DNA"/>
</dbReference>
<dbReference type="SUPFAM" id="SSF52833">
    <property type="entry name" value="Thioredoxin-like"/>
    <property type="match status" value="1"/>
</dbReference>